<dbReference type="Pfam" id="PF19408">
    <property type="entry name" value="PKD_6"/>
    <property type="match status" value="1"/>
</dbReference>
<evidence type="ECO:0000256" key="2">
    <source>
        <dbReference type="SAM" id="SignalP"/>
    </source>
</evidence>
<dbReference type="Gene3D" id="2.60.40.10">
    <property type="entry name" value="Immunoglobulins"/>
    <property type="match status" value="2"/>
</dbReference>
<dbReference type="NCBIfam" id="TIGR04183">
    <property type="entry name" value="Por_Secre_tail"/>
    <property type="match status" value="1"/>
</dbReference>
<dbReference type="Pfam" id="PF18962">
    <property type="entry name" value="Por_Secre_tail"/>
    <property type="match status" value="1"/>
</dbReference>
<protein>
    <submittedName>
        <fullName evidence="4">Family 16 glycosylhydrolase</fullName>
    </submittedName>
</protein>
<evidence type="ECO:0000313" key="4">
    <source>
        <dbReference type="EMBL" id="MFD2247250.1"/>
    </source>
</evidence>
<gene>
    <name evidence="4" type="ORF">ACFSKP_13360</name>
</gene>
<keyword evidence="5" id="KW-1185">Reference proteome</keyword>
<feature type="chain" id="PRO_5046087343" evidence="2">
    <location>
        <begin position="29"/>
        <end position="827"/>
    </location>
</feature>
<dbReference type="InterPro" id="IPR013783">
    <property type="entry name" value="Ig-like_fold"/>
</dbReference>
<dbReference type="Proteomes" id="UP001597374">
    <property type="component" value="Unassembled WGS sequence"/>
</dbReference>
<feature type="domain" description="GH16" evidence="3">
    <location>
        <begin position="25"/>
        <end position="272"/>
    </location>
</feature>
<feature type="signal peptide" evidence="2">
    <location>
        <begin position="1"/>
        <end position="28"/>
    </location>
</feature>
<sequence>MMRNIYKRWVIATILIAAAMLCPNFIYAQCPTIVWADEFDGTALDVNKWSYQLGDGCAEGICGWGNNELQYYQESNVTVSNGQLHITAKKQRVQSKSYTSGRVRSINKGDWTYGRFEARIKLPAGKGLWPAFWMLPTDETYGTWPKSGEIDIMEFVAAQPDQVLGTIHYGDAYPNNQNQGAHFDLNSGSFADAFHNFAIEWEPGVIRWFVDDILYLTKTTQDLAPYNWPFDQRFHFLLNVAVGGNLGGPVDDAIFPKTMDVDYVRVYNGFKPYANGKRVVLNKETGVTYSIGNVAANTSVNWTVPAGATVVSGQGTPNIVVNFGNTSGNVTAAFSTTCGSQQITVPVEVEPPFSKEYSFENFDEPAKATIGTYTGTLTKVTNPSPGGVNTSAMSGKYVRNSTQQYDILTYNVSTITDASLYADKSKKFYIDVYTSAPVGTEIILQLETSTATSSNYPTGRHSRYTGKTTVQNQWQRIPFSLLDKPDAAASNTGVTKMILLFASNTLTGDTYYFDNLDSYQAGTVNAPPGVSITSPSSGATFVPGATVTVTANATDSDGSVTKVEFFANGNLIGTATSSPYSINWQIGTGTFTLTAKATDNAGATTTSAGVSVTGQSGTATSLSVSSITTGTVSAGGGSMYGRATVTVKDNLGNPVPNATVSGTFSGTFTETKSGTTGANGSVDIVTTSKAKGTVTVNFCVNSVTHGALTYDPSKNTITCTGAASSMSTSITGNLEKNAPASNAVMIQAYPNPSRGIFTVGVELPEESDVELTLYDMVGRVIDQKPSSRVSAGMHTLQFNRQLKEAGLYLIKVRINDEVYQIRQVNEK</sequence>
<dbReference type="InterPro" id="IPR013320">
    <property type="entry name" value="ConA-like_dom_sf"/>
</dbReference>
<evidence type="ECO:0000256" key="1">
    <source>
        <dbReference type="ARBA" id="ARBA00006865"/>
    </source>
</evidence>
<dbReference type="InterPro" id="IPR050546">
    <property type="entry name" value="Glycosyl_Hydrlase_16"/>
</dbReference>
<name>A0ABW5D100_9BACT</name>
<reference evidence="5" key="1">
    <citation type="journal article" date="2019" name="Int. J. Syst. Evol. Microbiol.">
        <title>The Global Catalogue of Microorganisms (GCM) 10K type strain sequencing project: providing services to taxonomists for standard genome sequencing and annotation.</title>
        <authorList>
            <consortium name="The Broad Institute Genomics Platform"/>
            <consortium name="The Broad Institute Genome Sequencing Center for Infectious Disease"/>
            <person name="Wu L."/>
            <person name="Ma J."/>
        </authorList>
    </citation>
    <scope>NUCLEOTIDE SEQUENCE [LARGE SCALE GENOMIC DNA]</scope>
    <source>
        <strain evidence="5">CGMCC 4.1782</strain>
    </source>
</reference>
<dbReference type="RefSeq" id="WP_250430186.1">
    <property type="nucleotide sequence ID" value="NZ_JALPRR010000003.1"/>
</dbReference>
<dbReference type="Pfam" id="PF17957">
    <property type="entry name" value="Big_7"/>
    <property type="match status" value="1"/>
</dbReference>
<dbReference type="SUPFAM" id="SSF49899">
    <property type="entry name" value="Concanavalin A-like lectins/glucanases"/>
    <property type="match status" value="1"/>
</dbReference>
<comment type="similarity">
    <text evidence="1">Belongs to the glycosyl hydrolase 16 family.</text>
</comment>
<proteinExistence type="inferred from homology"/>
<accession>A0ABW5D100</accession>
<dbReference type="Gene3D" id="2.60.120.200">
    <property type="match status" value="1"/>
</dbReference>
<dbReference type="SUPFAM" id="SSF49373">
    <property type="entry name" value="Invasin/intimin cell-adhesion fragments"/>
    <property type="match status" value="1"/>
</dbReference>
<evidence type="ECO:0000259" key="3">
    <source>
        <dbReference type="PROSITE" id="PS51762"/>
    </source>
</evidence>
<dbReference type="PANTHER" id="PTHR10963:SF55">
    <property type="entry name" value="GLYCOSIDE HYDROLASE FAMILY 16 PROTEIN"/>
    <property type="match status" value="1"/>
</dbReference>
<dbReference type="InterPro" id="IPR008964">
    <property type="entry name" value="Invasin/intimin_cell_adhesion"/>
</dbReference>
<dbReference type="PROSITE" id="PS51762">
    <property type="entry name" value="GH16_2"/>
    <property type="match status" value="1"/>
</dbReference>
<dbReference type="InterPro" id="IPR045829">
    <property type="entry name" value="PKD_6"/>
</dbReference>
<dbReference type="EMBL" id="JBHUIM010000002">
    <property type="protein sequence ID" value="MFD2247250.1"/>
    <property type="molecule type" value="Genomic_DNA"/>
</dbReference>
<dbReference type="CDD" id="cd08023">
    <property type="entry name" value="GH16_laminarinase_like"/>
    <property type="match status" value="1"/>
</dbReference>
<comment type="caution">
    <text evidence="4">The sequence shown here is derived from an EMBL/GenBank/DDBJ whole genome shotgun (WGS) entry which is preliminary data.</text>
</comment>
<dbReference type="InterPro" id="IPR026444">
    <property type="entry name" value="Secre_tail"/>
</dbReference>
<dbReference type="InterPro" id="IPR000757">
    <property type="entry name" value="Beta-glucanase-like"/>
</dbReference>
<organism evidence="4 5">
    <name type="scientific">Pontibacter ruber</name>
    <dbReference type="NCBI Taxonomy" id="1343895"/>
    <lineage>
        <taxon>Bacteria</taxon>
        <taxon>Pseudomonadati</taxon>
        <taxon>Bacteroidota</taxon>
        <taxon>Cytophagia</taxon>
        <taxon>Cytophagales</taxon>
        <taxon>Hymenobacteraceae</taxon>
        <taxon>Pontibacter</taxon>
    </lineage>
</organism>
<keyword evidence="2" id="KW-0732">Signal</keyword>
<dbReference type="PANTHER" id="PTHR10963">
    <property type="entry name" value="GLYCOSYL HYDROLASE-RELATED"/>
    <property type="match status" value="1"/>
</dbReference>
<dbReference type="Pfam" id="PF00722">
    <property type="entry name" value="Glyco_hydro_16"/>
    <property type="match status" value="1"/>
</dbReference>
<evidence type="ECO:0000313" key="5">
    <source>
        <dbReference type="Proteomes" id="UP001597374"/>
    </source>
</evidence>